<dbReference type="AlphaFoldDB" id="A0A6J4TQT9"/>
<dbReference type="CDD" id="cd07085">
    <property type="entry name" value="ALDH_F6_MMSDH"/>
    <property type="match status" value="1"/>
</dbReference>
<dbReference type="SUPFAM" id="SSF53720">
    <property type="entry name" value="ALDH-like"/>
    <property type="match status" value="1"/>
</dbReference>
<protein>
    <recommendedName>
        <fullName evidence="1">methylmalonate-semialdehyde dehydrogenase (CoA acylating)</fullName>
        <ecNumber evidence="1">1.2.1.27</ecNumber>
    </recommendedName>
</protein>
<dbReference type="FunFam" id="3.40.309.10:FF:000002">
    <property type="entry name" value="Methylmalonate-semialdehyde dehydrogenase (Acylating)"/>
    <property type="match status" value="1"/>
</dbReference>
<dbReference type="GO" id="GO:0006210">
    <property type="term" value="P:thymine catabolic process"/>
    <property type="evidence" value="ECO:0007669"/>
    <property type="project" value="TreeGrafter"/>
</dbReference>
<dbReference type="InterPro" id="IPR015590">
    <property type="entry name" value="Aldehyde_DH_dom"/>
</dbReference>
<feature type="domain" description="Aldehyde dehydrogenase" evidence="4">
    <location>
        <begin position="24"/>
        <end position="488"/>
    </location>
</feature>
<dbReference type="EMBL" id="CADCWC010000154">
    <property type="protein sequence ID" value="CAA9529879.1"/>
    <property type="molecule type" value="Genomic_DNA"/>
</dbReference>
<evidence type="ECO:0000256" key="3">
    <source>
        <dbReference type="ARBA" id="ARBA00023027"/>
    </source>
</evidence>
<sequence>MSATLPRSSDVETRTLQNFVAGAWVESSASEHLDVTNPATAEVLARVPLSSAEDVQRAVDAARAAFPAWRSKSVIARSRLLYDVRQLLVDHQDELARIVTTEMGKTLPDAKAEVGRMIEMVEAACHTPTTMQGRNLENVATAIDAETVRQPVGVCAAIVPFNFPAMVPFWFLPFAVATGNTFILKPSEQVPLTQTRVFELLEERGIFPPGVINLVNGGADVVNAILDNPGIDAVSFVGSARVAKHVYSRAAANGKRVQALGGAKNHMVVMPDAVLDKTVDGIVGSAFGAAGQRCMAGSVVVTVGDVHGPLRDGLVEATKGLRVGNGLEDGVSVGPLVSCDARDRVRGWIDKGVEEGATLVVDGREPGANPDGAFVGPTILDDVTPEMEVAREEIFGPVISLMHVDTLDEAIGLVNSSRYGNGTSIFTENGAAVRKYRHDVEVGMIGVNIGVAAPVAFFPFSGWKDSFLGDTHAHGTDAIEFYTRKKTITSRYYSAGETGKFFVEQ</sequence>
<dbReference type="PANTHER" id="PTHR43866">
    <property type="entry name" value="MALONATE-SEMIALDEHYDE DEHYDROGENASE"/>
    <property type="match status" value="1"/>
</dbReference>
<organism evidence="5">
    <name type="scientific">uncultured Thermoleophilia bacterium</name>
    <dbReference type="NCBI Taxonomy" id="1497501"/>
    <lineage>
        <taxon>Bacteria</taxon>
        <taxon>Bacillati</taxon>
        <taxon>Actinomycetota</taxon>
        <taxon>Thermoleophilia</taxon>
        <taxon>environmental samples</taxon>
    </lineage>
</organism>
<dbReference type="InterPro" id="IPR016163">
    <property type="entry name" value="Ald_DH_C"/>
</dbReference>
<accession>A0A6J4TQT9</accession>
<dbReference type="GO" id="GO:0006574">
    <property type="term" value="P:L-valine catabolic process"/>
    <property type="evidence" value="ECO:0007669"/>
    <property type="project" value="TreeGrafter"/>
</dbReference>
<evidence type="ECO:0000256" key="2">
    <source>
        <dbReference type="ARBA" id="ARBA00023002"/>
    </source>
</evidence>
<evidence type="ECO:0000256" key="1">
    <source>
        <dbReference type="ARBA" id="ARBA00013048"/>
    </source>
</evidence>
<dbReference type="InterPro" id="IPR016160">
    <property type="entry name" value="Ald_DH_CS_CYS"/>
</dbReference>
<dbReference type="Pfam" id="PF00171">
    <property type="entry name" value="Aldedh"/>
    <property type="match status" value="1"/>
</dbReference>
<dbReference type="InterPro" id="IPR016161">
    <property type="entry name" value="Ald_DH/histidinol_DH"/>
</dbReference>
<dbReference type="FunFam" id="3.40.605.10:FF:000003">
    <property type="entry name" value="Methylmalonate-semialdehyde dehydrogenase [acylating]"/>
    <property type="match status" value="1"/>
</dbReference>
<dbReference type="GO" id="GO:0004491">
    <property type="term" value="F:methylmalonate-semialdehyde dehydrogenase (acylating, NAD) activity"/>
    <property type="evidence" value="ECO:0007669"/>
    <property type="project" value="UniProtKB-EC"/>
</dbReference>
<evidence type="ECO:0000313" key="5">
    <source>
        <dbReference type="EMBL" id="CAA9529879.1"/>
    </source>
</evidence>
<dbReference type="InterPro" id="IPR010061">
    <property type="entry name" value="MeMal-semiAld_DH"/>
</dbReference>
<dbReference type="PANTHER" id="PTHR43866:SF4">
    <property type="entry name" value="MALONATE-SEMIALDEHYDE DEHYDROGENASE"/>
    <property type="match status" value="1"/>
</dbReference>
<keyword evidence="3" id="KW-0520">NAD</keyword>
<dbReference type="Gene3D" id="3.40.605.10">
    <property type="entry name" value="Aldehyde Dehydrogenase, Chain A, domain 1"/>
    <property type="match status" value="1"/>
</dbReference>
<dbReference type="EC" id="1.2.1.27" evidence="1"/>
<dbReference type="PROSITE" id="PS00070">
    <property type="entry name" value="ALDEHYDE_DEHYDR_CYS"/>
    <property type="match status" value="1"/>
</dbReference>
<evidence type="ECO:0000259" key="4">
    <source>
        <dbReference type="Pfam" id="PF00171"/>
    </source>
</evidence>
<keyword evidence="2 5" id="KW-0560">Oxidoreductase</keyword>
<name>A0A6J4TQT9_9ACTN</name>
<gene>
    <name evidence="5" type="ORF">AVDCRST_MAG79-815</name>
</gene>
<dbReference type="NCBIfam" id="TIGR01722">
    <property type="entry name" value="MMSDH"/>
    <property type="match status" value="1"/>
</dbReference>
<reference evidence="5" key="1">
    <citation type="submission" date="2020-02" db="EMBL/GenBank/DDBJ databases">
        <authorList>
            <person name="Meier V. D."/>
        </authorList>
    </citation>
    <scope>NUCLEOTIDE SEQUENCE</scope>
    <source>
        <strain evidence="5">AVDCRST_MAG79</strain>
    </source>
</reference>
<dbReference type="Gene3D" id="3.40.309.10">
    <property type="entry name" value="Aldehyde Dehydrogenase, Chain A, domain 2"/>
    <property type="match status" value="1"/>
</dbReference>
<proteinExistence type="predicted"/>
<dbReference type="InterPro" id="IPR016162">
    <property type="entry name" value="Ald_DH_N"/>
</dbReference>